<dbReference type="EMBL" id="AOLO01000015">
    <property type="protein sequence ID" value="ELZ97283.1"/>
    <property type="molecule type" value="Genomic_DNA"/>
</dbReference>
<dbReference type="InterPro" id="IPR038482">
    <property type="entry name" value="Tp34-type_sf"/>
</dbReference>
<keyword evidence="3" id="KW-0614">Plasmid</keyword>
<reference evidence="2 4" key="1">
    <citation type="journal article" date="2014" name="PLoS Genet.">
        <title>Phylogenetically driven sequencing of extremely halophilic archaea reveals strategies for static and dynamic osmo-response.</title>
        <authorList>
            <person name="Becker E.A."/>
            <person name="Seitzer P.M."/>
            <person name="Tritt A."/>
            <person name="Larsen D."/>
            <person name="Krusor M."/>
            <person name="Yao A.I."/>
            <person name="Wu D."/>
            <person name="Madern D."/>
            <person name="Eisen J.A."/>
            <person name="Darling A.E."/>
            <person name="Facciotti M.T."/>
        </authorList>
    </citation>
    <scope>NUCLEOTIDE SEQUENCE [LARGE SCALE GENOMIC DNA]</scope>
    <source>
        <strain evidence="2">ATCC 33500</strain>
        <strain evidence="4">ATCC 33500 / DSM 1411 / JCM 8866 / NBRC 14739 / NCIMB 2177 / R-4</strain>
    </source>
</reference>
<feature type="domain" description="DUF7350" evidence="1">
    <location>
        <begin position="244"/>
        <end position="367"/>
    </location>
</feature>
<protein>
    <submittedName>
        <fullName evidence="3">Iron transporter</fullName>
    </submittedName>
</protein>
<accession>M0IN56</accession>
<dbReference type="PATRIC" id="fig|523841.21.peg.3655"/>
<evidence type="ECO:0000259" key="1">
    <source>
        <dbReference type="Pfam" id="PF24041"/>
    </source>
</evidence>
<dbReference type="Proteomes" id="UP000299011">
    <property type="component" value="Plasmid pHME505"/>
</dbReference>
<dbReference type="AlphaFoldDB" id="M0IN56"/>
<evidence type="ECO:0000313" key="2">
    <source>
        <dbReference type="EMBL" id="ELZ97283.1"/>
    </source>
</evidence>
<gene>
    <name evidence="2" type="ORF">C439_18213</name>
    <name evidence="3" type="ORF">E6P09_16540</name>
</gene>
<name>M0IN56_HALMT</name>
<sequence length="369" mass="40267">MKRLGDTRGATPHMRRRDAIKTLGIGALTATAGCLGGFEQQSAWRDPPLVEDRPDAVYLPAITEGMKMYGKTTTGPFGVALTYSYPHRFWTVAGTELQKTVVEADDSLHLMASLWDKETGTVLPIDAGLTIEVLRDGDFVTEELAYPMLSQQMGMHYGSNYVLDGQGDYEARVHIGTVSKSLHTTGAFADRFESAETASFEFSFNTDKLYDVELKRLGDKAGSRGAVPAMEMMGVPTGKAKGIDELPGTHLGRKTSADAFFDAFVVDDGARFDVDGSYVYVSARTPHNGFILPMMGIRATVERGGTTVVDGDRLRPTLDPEIGYHYGLAADTVESGDTVTLEVDVPPQVARHDGYETAFWSFDTMQFDI</sequence>
<organism evidence="2 4">
    <name type="scientific">Haloferax mediterranei (strain ATCC 33500 / DSM 1411 / JCM 8866 / NBRC 14739 / NCIMB 2177 / R-4)</name>
    <name type="common">Halobacterium mediterranei</name>
    <dbReference type="NCBI Taxonomy" id="523841"/>
    <lineage>
        <taxon>Archaea</taxon>
        <taxon>Methanobacteriati</taxon>
        <taxon>Methanobacteriota</taxon>
        <taxon>Stenosarchaea group</taxon>
        <taxon>Halobacteria</taxon>
        <taxon>Halobacteriales</taxon>
        <taxon>Haloferacaceae</taxon>
        <taxon>Haloferax</taxon>
    </lineage>
</organism>
<proteinExistence type="predicted"/>
<dbReference type="PROSITE" id="PS51257">
    <property type="entry name" value="PROKAR_LIPOPROTEIN"/>
    <property type="match status" value="1"/>
</dbReference>
<dbReference type="InterPro" id="IPR055774">
    <property type="entry name" value="DUF7350"/>
</dbReference>
<evidence type="ECO:0000313" key="5">
    <source>
        <dbReference type="Proteomes" id="UP000299011"/>
    </source>
</evidence>
<dbReference type="Proteomes" id="UP000011603">
    <property type="component" value="Unassembled WGS sequence"/>
</dbReference>
<dbReference type="Gene3D" id="2.60.40.2480">
    <property type="entry name" value="Periplasmic metal-binding protein Tp34-type"/>
    <property type="match status" value="1"/>
</dbReference>
<evidence type="ECO:0000313" key="4">
    <source>
        <dbReference type="Proteomes" id="UP000011603"/>
    </source>
</evidence>
<reference evidence="3 5" key="2">
    <citation type="submission" date="2019-04" db="EMBL/GenBank/DDBJ databases">
        <title>Methylomes of two halophilic Archaea, Haloarcula marismortui and Haloferax mediterranei.</title>
        <authorList>
            <person name="DasSarma S."/>
            <person name="DasSarma P."/>
            <person name="DasSarma S."/>
            <person name="Fomenkov A."/>
            <person name="Vincze T."/>
            <person name="Anton B.P."/>
            <person name="Roberts R.J."/>
        </authorList>
    </citation>
    <scope>NUCLEOTIDE SEQUENCE [LARGE SCALE GENOMIC DNA]</scope>
    <source>
        <strain evidence="3">ATCC 33500</strain>
        <strain evidence="5">ATCC 33500 / DSM 1411 / JCM 8866 / NBRC 14739 / NCIMB 2177 / R-4</strain>
        <plasmid evidence="3 5">pHME505</plasmid>
    </source>
</reference>
<geneLocation type="plasmid" evidence="3 5">
    <name>pHME505</name>
</geneLocation>
<keyword evidence="4" id="KW-1185">Reference proteome</keyword>
<dbReference type="EMBL" id="CP039140">
    <property type="protein sequence ID" value="QCQ76927.1"/>
    <property type="molecule type" value="Genomic_DNA"/>
</dbReference>
<evidence type="ECO:0000313" key="3">
    <source>
        <dbReference type="EMBL" id="QCQ76927.1"/>
    </source>
</evidence>
<dbReference type="Pfam" id="PF24041">
    <property type="entry name" value="DUF7350"/>
    <property type="match status" value="1"/>
</dbReference>